<dbReference type="SUPFAM" id="SSF56281">
    <property type="entry name" value="Metallo-hydrolase/oxidoreductase"/>
    <property type="match status" value="1"/>
</dbReference>
<dbReference type="Gene3D" id="3.60.15.10">
    <property type="entry name" value="Ribonuclease Z/Hydroxyacylglutathione hydrolase-like"/>
    <property type="match status" value="1"/>
</dbReference>
<evidence type="ECO:0000259" key="1">
    <source>
        <dbReference type="Pfam" id="PF12706"/>
    </source>
</evidence>
<dbReference type="CDD" id="cd16279">
    <property type="entry name" value="metallo-hydrolase-like_MBL-fold"/>
    <property type="match status" value="1"/>
</dbReference>
<reference evidence="2 3" key="1">
    <citation type="submission" date="2018-08" db="EMBL/GenBank/DDBJ databases">
        <title>The first complete genome of Treponema rectale (CHPAT), a commensal spirochete of the bovine rectum.</title>
        <authorList>
            <person name="Staton G.J."/>
            <person name="Clegg S.R."/>
            <person name="Carter S.D."/>
            <person name="Radford A.D."/>
            <person name="Darby A."/>
            <person name="Hall N."/>
            <person name="Birtles R.J."/>
            <person name="Evans N.J."/>
        </authorList>
    </citation>
    <scope>NUCLEOTIDE SEQUENCE [LARGE SCALE GENOMIC DNA]</scope>
    <source>
        <strain evidence="2 3">CHPA</strain>
    </source>
</reference>
<proteinExistence type="predicted"/>
<keyword evidence="2" id="KW-0378">Hydrolase</keyword>
<dbReference type="Pfam" id="PF12706">
    <property type="entry name" value="Lactamase_B_2"/>
    <property type="match status" value="1"/>
</dbReference>
<evidence type="ECO:0000313" key="3">
    <source>
        <dbReference type="Proteomes" id="UP000593591"/>
    </source>
</evidence>
<dbReference type="Proteomes" id="UP000593591">
    <property type="component" value="Chromosome"/>
</dbReference>
<dbReference type="InterPro" id="IPR001279">
    <property type="entry name" value="Metallo-B-lactamas"/>
</dbReference>
<dbReference type="PANTHER" id="PTHR42663">
    <property type="entry name" value="HYDROLASE C777.06C-RELATED-RELATED"/>
    <property type="match status" value="1"/>
</dbReference>
<dbReference type="PANTHER" id="PTHR42663:SF6">
    <property type="entry name" value="HYDROLASE C777.06C-RELATED"/>
    <property type="match status" value="1"/>
</dbReference>
<dbReference type="InterPro" id="IPR036866">
    <property type="entry name" value="RibonucZ/Hydroxyglut_hydro"/>
</dbReference>
<dbReference type="GO" id="GO:0016787">
    <property type="term" value="F:hydrolase activity"/>
    <property type="evidence" value="ECO:0007669"/>
    <property type="project" value="UniProtKB-KW"/>
</dbReference>
<name>A0A7M1XNI5_9SPIR</name>
<dbReference type="EMBL" id="CP031517">
    <property type="protein sequence ID" value="QOS40710.1"/>
    <property type="molecule type" value="Genomic_DNA"/>
</dbReference>
<organism evidence="2 3">
    <name type="scientific">Treponema rectale</name>
    <dbReference type="NCBI Taxonomy" id="744512"/>
    <lineage>
        <taxon>Bacteria</taxon>
        <taxon>Pseudomonadati</taxon>
        <taxon>Spirochaetota</taxon>
        <taxon>Spirochaetia</taxon>
        <taxon>Spirochaetales</taxon>
        <taxon>Treponemataceae</taxon>
        <taxon>Treponema</taxon>
    </lineage>
</organism>
<gene>
    <name evidence="2" type="ORF">DYE49_09720</name>
</gene>
<dbReference type="KEGG" id="trc:DYE49_09720"/>
<feature type="domain" description="Metallo-beta-lactamase" evidence="1">
    <location>
        <begin position="78"/>
        <end position="286"/>
    </location>
</feature>
<sequence>MARQRLKIHIILFIAVIYTLNEYRKILKSFYMKLTFLGTGTSHGVPVIGCTCSVCRSDDERDKRYRCSAYLEDGDSAFLIDVGPEFRVQALRAGISKVSAVFVTHSHADHLNGLDDLRVFSHTRAVDPSFPQKNNETHGSGLRIYADSNCIRDTKNRFDYIFTPVKEGGGKPKINLVDVAPYGKDNPIREGQLEIIPVPLMHGSLRVTGYLFIKKISGVKKSIAYLTDCSCIPQSSIDLIKSCCGTPDHLVIDALRREPHSTHFNFEQALGCAQVLNPVHTWFIHMTHNMSHVQVERYVSSRLEDYPVLKERVRTGGSVGPAYDTLFIEC</sequence>
<accession>A0A7M1XNI5</accession>
<dbReference type="AlphaFoldDB" id="A0A7M1XNI5"/>
<protein>
    <submittedName>
        <fullName evidence="2">MBL fold metallo-hydrolase</fullName>
    </submittedName>
</protein>
<evidence type="ECO:0000313" key="2">
    <source>
        <dbReference type="EMBL" id="QOS40710.1"/>
    </source>
</evidence>